<dbReference type="GO" id="GO:0005525">
    <property type="term" value="F:GTP binding"/>
    <property type="evidence" value="ECO:0007669"/>
    <property type="project" value="InterPro"/>
</dbReference>
<feature type="domain" description="VLIG-type G" evidence="3">
    <location>
        <begin position="1"/>
        <end position="148"/>
    </location>
</feature>
<name>A0A2I0TIZ6_LIMLA</name>
<dbReference type="PROSITE" id="PS51717">
    <property type="entry name" value="G_VLIG"/>
    <property type="match status" value="1"/>
</dbReference>
<proteinExistence type="predicted"/>
<dbReference type="InterPro" id="IPR030383">
    <property type="entry name" value="G_VLIG_dom"/>
</dbReference>
<dbReference type="EMBL" id="KZ509780">
    <property type="protein sequence ID" value="PKU33733.1"/>
    <property type="molecule type" value="Genomic_DNA"/>
</dbReference>
<dbReference type="Pfam" id="PF25974">
    <property type="entry name" value="URGCP_9th"/>
    <property type="match status" value="1"/>
</dbReference>
<dbReference type="AlphaFoldDB" id="A0A2I0TIZ6"/>
<dbReference type="PANTHER" id="PTHR22796">
    <property type="entry name" value="URG4-RELATED"/>
    <property type="match status" value="1"/>
</dbReference>
<accession>A0A2I0TIZ6</accession>
<dbReference type="Pfam" id="PF25683">
    <property type="entry name" value="URGCP_GTPase"/>
    <property type="match status" value="1"/>
</dbReference>
<feature type="region of interest" description="Disordered" evidence="2">
    <location>
        <begin position="307"/>
        <end position="378"/>
    </location>
</feature>
<evidence type="ECO:0000259" key="3">
    <source>
        <dbReference type="PROSITE" id="PS51717"/>
    </source>
</evidence>
<dbReference type="Proteomes" id="UP000233556">
    <property type="component" value="Unassembled WGS sequence"/>
</dbReference>
<dbReference type="OrthoDB" id="9205835at2759"/>
<dbReference type="PANTHER" id="PTHR22796:SF6">
    <property type="entry name" value="INTERFERON-INDUCED VERY LARGE GTPASE 1-RELATED"/>
    <property type="match status" value="1"/>
</dbReference>
<reference evidence="5" key="2">
    <citation type="submission" date="2017-12" db="EMBL/GenBank/DDBJ databases">
        <title>Genome sequence of the Bar-tailed Godwit (Limosa lapponica baueri).</title>
        <authorList>
            <person name="Lima N.C.B."/>
            <person name="Parody-Merino A.M."/>
            <person name="Battley P.F."/>
            <person name="Fidler A.E."/>
            <person name="Prosdocimi F."/>
        </authorList>
    </citation>
    <scope>NUCLEOTIDE SEQUENCE [LARGE SCALE GENOMIC DNA]</scope>
</reference>
<evidence type="ECO:0000256" key="1">
    <source>
        <dbReference type="SAM" id="Coils"/>
    </source>
</evidence>
<evidence type="ECO:0000313" key="5">
    <source>
        <dbReference type="Proteomes" id="UP000233556"/>
    </source>
</evidence>
<evidence type="ECO:0000256" key="2">
    <source>
        <dbReference type="SAM" id="MobiDB-lite"/>
    </source>
</evidence>
<evidence type="ECO:0000313" key="4">
    <source>
        <dbReference type="EMBL" id="PKU33733.1"/>
    </source>
</evidence>
<keyword evidence="5" id="KW-1185">Reference proteome</keyword>
<feature type="compositionally biased region" description="Basic residues" evidence="2">
    <location>
        <begin position="323"/>
        <end position="368"/>
    </location>
</feature>
<feature type="coiled-coil region" evidence="1">
    <location>
        <begin position="271"/>
        <end position="298"/>
    </location>
</feature>
<gene>
    <name evidence="4" type="ORF">llap_15964</name>
</gene>
<reference evidence="5" key="1">
    <citation type="submission" date="2017-11" db="EMBL/GenBank/DDBJ databases">
        <authorList>
            <person name="Lima N.C."/>
            <person name="Parody-Merino A.M."/>
            <person name="Battley P.F."/>
            <person name="Fidler A.E."/>
            <person name="Prosdocimi F."/>
        </authorList>
    </citation>
    <scope>NUCLEOTIDE SEQUENCE [LARGE SCALE GENOMIC DNA]</scope>
</reference>
<protein>
    <submittedName>
        <fullName evidence="4">Interferon-induced very large gtpase 1-like</fullName>
    </submittedName>
</protein>
<keyword evidence="1" id="KW-0175">Coiled coil</keyword>
<sequence length="391" mass="45618">MTLINIFGENPSEMQDVLQIAVQAFLRMKQVNLSPSCLFVHQNVGEITAKEQNMEGQRRLQEKLDEMTVIAAQQEFCDVSCFSDVIRFDVNTHIHYFAHLWEGNPPMAPPNPTYSQNVQELKSKILQAAKKEAQGSVLRLSSLKARISDLWNALLNENFIFSFKNSVEIAAYKKLETAFSKWTWDLRSHILDLQMKLDNKIRNGDLPKVTTDYLEKQVQETSDAITEDMEKYFREDRDCEILVQWKSSTELKLKELKESLLLETRKKCENLIELRKNHSKLDERKSEYENEILKKSRELALSLKAQAPLPKAAPGMGLPAQQRKGKKKKREGKKGGKKKKEKKREKKEERKKKREKRKIKKKIKKEKGKGREKETNTIKRIGKFYSLLNFF</sequence>
<organism evidence="4 5">
    <name type="scientific">Limosa lapponica baueri</name>
    <dbReference type="NCBI Taxonomy" id="1758121"/>
    <lineage>
        <taxon>Eukaryota</taxon>
        <taxon>Metazoa</taxon>
        <taxon>Chordata</taxon>
        <taxon>Craniata</taxon>
        <taxon>Vertebrata</taxon>
        <taxon>Euteleostomi</taxon>
        <taxon>Archelosauria</taxon>
        <taxon>Archosauria</taxon>
        <taxon>Dinosauria</taxon>
        <taxon>Saurischia</taxon>
        <taxon>Theropoda</taxon>
        <taxon>Coelurosauria</taxon>
        <taxon>Aves</taxon>
        <taxon>Neognathae</taxon>
        <taxon>Neoaves</taxon>
        <taxon>Charadriiformes</taxon>
        <taxon>Scolopacidae</taxon>
        <taxon>Limosa</taxon>
    </lineage>
</organism>
<dbReference type="InterPro" id="IPR058641">
    <property type="entry name" value="GVIN1_dom"/>
</dbReference>